<evidence type="ECO:0000256" key="1">
    <source>
        <dbReference type="SAM" id="MobiDB-lite"/>
    </source>
</evidence>
<feature type="region of interest" description="Disordered" evidence="1">
    <location>
        <begin position="62"/>
        <end position="87"/>
    </location>
</feature>
<dbReference type="Pfam" id="PF03108">
    <property type="entry name" value="DBD_Tnp_Mut"/>
    <property type="match status" value="1"/>
</dbReference>
<dbReference type="EMBL" id="SDMP01000005">
    <property type="protein sequence ID" value="RYR59751.1"/>
    <property type="molecule type" value="Genomic_DNA"/>
</dbReference>
<name>A0A445D9A9_ARAHY</name>
<protein>
    <recommendedName>
        <fullName evidence="2">Transposase MuDR plant domain-containing protein</fullName>
    </recommendedName>
</protein>
<gene>
    <name evidence="3" type="ORF">Ahy_A05g025716</name>
</gene>
<evidence type="ECO:0000313" key="3">
    <source>
        <dbReference type="EMBL" id="RYR59751.1"/>
    </source>
</evidence>
<evidence type="ECO:0000313" key="4">
    <source>
        <dbReference type="Proteomes" id="UP000289738"/>
    </source>
</evidence>
<dbReference type="AlphaFoldDB" id="A0A445D9A9"/>
<reference evidence="3 4" key="1">
    <citation type="submission" date="2019-01" db="EMBL/GenBank/DDBJ databases">
        <title>Sequencing of cultivated peanut Arachis hypogaea provides insights into genome evolution and oil improvement.</title>
        <authorList>
            <person name="Chen X."/>
        </authorList>
    </citation>
    <scope>NUCLEOTIDE SEQUENCE [LARGE SCALE GENOMIC DNA]</scope>
    <source>
        <strain evidence="4">cv. Fuhuasheng</strain>
        <tissue evidence="3">Leaves</tissue>
    </source>
</reference>
<dbReference type="InterPro" id="IPR004332">
    <property type="entry name" value="Transposase_MuDR"/>
</dbReference>
<dbReference type="Proteomes" id="UP000289738">
    <property type="component" value="Chromosome A05"/>
</dbReference>
<proteinExistence type="predicted"/>
<feature type="compositionally biased region" description="Acidic residues" evidence="1">
    <location>
        <begin position="62"/>
        <end position="79"/>
    </location>
</feature>
<accession>A0A445D9A9</accession>
<keyword evidence="4" id="KW-1185">Reference proteome</keyword>
<comment type="caution">
    <text evidence="3">The sequence shown here is derived from an EMBL/GenBank/DDBJ whole genome shotgun (WGS) entry which is preliminary data.</text>
</comment>
<feature type="domain" description="Transposase MuDR plant" evidence="2">
    <location>
        <begin position="177"/>
        <end position="228"/>
    </location>
</feature>
<sequence>MSDGDAMRMGRLLVSQTVKHCSVYVVDGCRDGNGVEICSNDKDYMPTEVEYSGSGFIEVEVEGESESSSEDDRFDDSADDGDHKDHFSFDVEDGNDGGALNAFGGFDGPLNQYDNAQTVVVDVVVNDATVRGDVEDGEIFEGYETEDIDSYKGDSDDMIKKRRYPKYNEAEMSREYEFKVGLEFKSLGQFKDTIREYALLNGRDIRYIKNDKVRCRVGCRGKKGKCRWWHLPPKLVVLIAFD</sequence>
<organism evidence="3 4">
    <name type="scientific">Arachis hypogaea</name>
    <name type="common">Peanut</name>
    <dbReference type="NCBI Taxonomy" id="3818"/>
    <lineage>
        <taxon>Eukaryota</taxon>
        <taxon>Viridiplantae</taxon>
        <taxon>Streptophyta</taxon>
        <taxon>Embryophyta</taxon>
        <taxon>Tracheophyta</taxon>
        <taxon>Spermatophyta</taxon>
        <taxon>Magnoliopsida</taxon>
        <taxon>eudicotyledons</taxon>
        <taxon>Gunneridae</taxon>
        <taxon>Pentapetalae</taxon>
        <taxon>rosids</taxon>
        <taxon>fabids</taxon>
        <taxon>Fabales</taxon>
        <taxon>Fabaceae</taxon>
        <taxon>Papilionoideae</taxon>
        <taxon>50 kb inversion clade</taxon>
        <taxon>dalbergioids sensu lato</taxon>
        <taxon>Dalbergieae</taxon>
        <taxon>Pterocarpus clade</taxon>
        <taxon>Arachis</taxon>
    </lineage>
</organism>
<evidence type="ECO:0000259" key="2">
    <source>
        <dbReference type="Pfam" id="PF03108"/>
    </source>
</evidence>